<protein>
    <submittedName>
        <fullName evidence="4">Polysaccharide export protein</fullName>
    </submittedName>
</protein>
<name>A0A974S5W7_9SPHN</name>
<dbReference type="InterPro" id="IPR049712">
    <property type="entry name" value="Poly_export"/>
</dbReference>
<feature type="domain" description="Polysaccharide export protein N-terminal" evidence="2">
    <location>
        <begin position="37"/>
        <end position="111"/>
    </location>
</feature>
<dbReference type="PANTHER" id="PTHR33619">
    <property type="entry name" value="POLYSACCHARIDE EXPORT PROTEIN GFCE-RELATED"/>
    <property type="match status" value="1"/>
</dbReference>
<dbReference type="PANTHER" id="PTHR33619:SF3">
    <property type="entry name" value="POLYSACCHARIDE EXPORT PROTEIN GFCE-RELATED"/>
    <property type="match status" value="1"/>
</dbReference>
<dbReference type="Gene3D" id="3.10.560.10">
    <property type="entry name" value="Outer membrane lipoprotein wza domain like"/>
    <property type="match status" value="1"/>
</dbReference>
<evidence type="ECO:0000313" key="4">
    <source>
        <dbReference type="EMBL" id="QQV78475.1"/>
    </source>
</evidence>
<evidence type="ECO:0000313" key="5">
    <source>
        <dbReference type="Proteomes" id="UP000595894"/>
    </source>
</evidence>
<gene>
    <name evidence="4" type="ORF">H5J25_07495</name>
</gene>
<dbReference type="KEGG" id="sari:H5J25_07495"/>
<dbReference type="Pfam" id="PF02563">
    <property type="entry name" value="Poly_export"/>
    <property type="match status" value="1"/>
</dbReference>
<organism evidence="4 5">
    <name type="scientific">Sphingomonas aliaeris</name>
    <dbReference type="NCBI Taxonomy" id="2759526"/>
    <lineage>
        <taxon>Bacteria</taxon>
        <taxon>Pseudomonadati</taxon>
        <taxon>Pseudomonadota</taxon>
        <taxon>Alphaproteobacteria</taxon>
        <taxon>Sphingomonadales</taxon>
        <taxon>Sphingomonadaceae</taxon>
        <taxon>Sphingomonas</taxon>
    </lineage>
</organism>
<dbReference type="Proteomes" id="UP000595894">
    <property type="component" value="Chromosome"/>
</dbReference>
<evidence type="ECO:0000259" key="3">
    <source>
        <dbReference type="Pfam" id="PF10531"/>
    </source>
</evidence>
<sequence length="221" mass="23407">MVGLALQLAACAGSRGGAIPYNVSNFGTPDAPKVAAADDLYKLAPLDTITVSVFQVADISRDYAVDQSGRITMPLVGRLDAVGLSTGQLAGVIERKLGEKYLRNPNVTVTLKESASRVVTVDGSVRQPGIFPAVGSLTLIQAVALARGTDDLANPKRVAIFRTIDGKRMAAAFDLTRIRRGIEEDPQIYPGDTVVVDGSAIKKAQRDVLQALPLTTLFLAF</sequence>
<dbReference type="AlphaFoldDB" id="A0A974S5W7"/>
<evidence type="ECO:0000259" key="2">
    <source>
        <dbReference type="Pfam" id="PF02563"/>
    </source>
</evidence>
<dbReference type="GO" id="GO:0015159">
    <property type="term" value="F:polysaccharide transmembrane transporter activity"/>
    <property type="evidence" value="ECO:0007669"/>
    <property type="project" value="InterPro"/>
</dbReference>
<keyword evidence="5" id="KW-1185">Reference proteome</keyword>
<keyword evidence="1" id="KW-0732">Signal</keyword>
<dbReference type="InterPro" id="IPR003715">
    <property type="entry name" value="Poly_export_N"/>
</dbReference>
<accession>A0A974S5W7</accession>
<reference evidence="5" key="1">
    <citation type="submission" date="2020-09" db="EMBL/GenBank/DDBJ databases">
        <title>Sphingomonas sp., a new species isolated from pork steak.</title>
        <authorList>
            <person name="Heidler von Heilborn D."/>
        </authorList>
    </citation>
    <scope>NUCLEOTIDE SEQUENCE [LARGE SCALE GENOMIC DNA]</scope>
</reference>
<dbReference type="InterPro" id="IPR019554">
    <property type="entry name" value="Soluble_ligand-bd"/>
</dbReference>
<feature type="domain" description="Soluble ligand binding" evidence="3">
    <location>
        <begin position="118"/>
        <end position="169"/>
    </location>
</feature>
<dbReference type="Pfam" id="PF10531">
    <property type="entry name" value="SLBB"/>
    <property type="match status" value="1"/>
</dbReference>
<proteinExistence type="predicted"/>
<dbReference type="Gene3D" id="3.30.1950.10">
    <property type="entry name" value="wza like domain"/>
    <property type="match status" value="1"/>
</dbReference>
<dbReference type="RefSeq" id="WP_202095399.1">
    <property type="nucleotide sequence ID" value="NZ_CP061035.1"/>
</dbReference>
<dbReference type="EMBL" id="CP061035">
    <property type="protein sequence ID" value="QQV78475.1"/>
    <property type="molecule type" value="Genomic_DNA"/>
</dbReference>
<evidence type="ECO:0000256" key="1">
    <source>
        <dbReference type="ARBA" id="ARBA00022729"/>
    </source>
</evidence>